<dbReference type="Gene3D" id="3.30.360.10">
    <property type="entry name" value="Dihydrodipicolinate Reductase, domain 2"/>
    <property type="match status" value="1"/>
</dbReference>
<dbReference type="EMBL" id="HBIN01009756">
    <property type="protein sequence ID" value="CAE0437023.1"/>
    <property type="molecule type" value="Transcribed_RNA"/>
</dbReference>
<proteinExistence type="inferred from homology"/>
<dbReference type="GO" id="GO:0009435">
    <property type="term" value="P:NAD+ biosynthetic process"/>
    <property type="evidence" value="ECO:0007669"/>
    <property type="project" value="InterPro"/>
</dbReference>
<dbReference type="InterPro" id="IPR002811">
    <property type="entry name" value="Asp_DH"/>
</dbReference>
<dbReference type="PANTHER" id="PTHR31873">
    <property type="entry name" value="L-ASPARTATE DEHYDROGENASE-RELATED"/>
    <property type="match status" value="1"/>
</dbReference>
<evidence type="ECO:0000256" key="2">
    <source>
        <dbReference type="ARBA" id="ARBA00020169"/>
    </source>
</evidence>
<evidence type="ECO:0000313" key="5">
    <source>
        <dbReference type="EMBL" id="CAE0437023.1"/>
    </source>
</evidence>
<dbReference type="InterPro" id="IPR036291">
    <property type="entry name" value="NAD(P)-bd_dom_sf"/>
</dbReference>
<dbReference type="Pfam" id="PF03447">
    <property type="entry name" value="NAD_binding_3"/>
    <property type="match status" value="1"/>
</dbReference>
<dbReference type="InterPro" id="IPR005106">
    <property type="entry name" value="Asp/hSer_DH_NAD-bd"/>
</dbReference>
<dbReference type="GO" id="GO:0033735">
    <property type="term" value="F:aspartate dehydrogenase [NAD(P)+] activity"/>
    <property type="evidence" value="ECO:0007669"/>
    <property type="project" value="InterPro"/>
</dbReference>
<dbReference type="Pfam" id="PF01958">
    <property type="entry name" value="Asp_DH_C"/>
    <property type="match status" value="1"/>
</dbReference>
<comment type="similarity">
    <text evidence="1">Belongs to the L-aspartate dehydrogenase family.</text>
</comment>
<name>A0A7S3LPJ8_9STRA</name>
<dbReference type="Gene3D" id="3.40.50.720">
    <property type="entry name" value="NAD(P)-binding Rossmann-like Domain"/>
    <property type="match status" value="1"/>
</dbReference>
<dbReference type="PANTHER" id="PTHR31873:SF6">
    <property type="entry name" value="ASPARTATE DEHYDROGENASE DOMAIN-CONTAINING PROTEIN"/>
    <property type="match status" value="1"/>
</dbReference>
<evidence type="ECO:0000259" key="3">
    <source>
        <dbReference type="Pfam" id="PF01958"/>
    </source>
</evidence>
<reference evidence="5" key="1">
    <citation type="submission" date="2021-01" db="EMBL/GenBank/DDBJ databases">
        <authorList>
            <person name="Corre E."/>
            <person name="Pelletier E."/>
            <person name="Niang G."/>
            <person name="Scheremetjew M."/>
            <person name="Finn R."/>
            <person name="Kale V."/>
            <person name="Holt S."/>
            <person name="Cochrane G."/>
            <person name="Meng A."/>
            <person name="Brown T."/>
            <person name="Cohen L."/>
        </authorList>
    </citation>
    <scope>NUCLEOTIDE SEQUENCE</scope>
    <source>
        <strain evidence="5">GSBS06</strain>
    </source>
</reference>
<accession>A0A7S3LPJ8</accession>
<organism evidence="5">
    <name type="scientific">Aplanochytrium stocchinoi</name>
    <dbReference type="NCBI Taxonomy" id="215587"/>
    <lineage>
        <taxon>Eukaryota</taxon>
        <taxon>Sar</taxon>
        <taxon>Stramenopiles</taxon>
        <taxon>Bigyra</taxon>
        <taxon>Labyrinthulomycetes</taxon>
        <taxon>Thraustochytrida</taxon>
        <taxon>Thraustochytriidae</taxon>
        <taxon>Aplanochytrium</taxon>
    </lineage>
</organism>
<evidence type="ECO:0000259" key="4">
    <source>
        <dbReference type="Pfam" id="PF03447"/>
    </source>
</evidence>
<sequence length="291" mass="31797">MVRVGLVGFGKVGQFLLDEFINQPDKFEVVFVWNRTGSALLKHSFLQGHPECILDSLDKIGDQDLDIIIEVSHPSTVIKYANKFLEVANLFVGSPSAFASKDLDECVHAVQTGKTKNSIYVPVGALWGSRDISRLAEMKKLTALNITMKKHPTSYRLEEGEAKTVLDRVLREETEGETILFKGTVRELCKHAPNNVNTMACLALASSPSLGFDAVIGCIVSDPALQSHVIEVDVVGQNGFKVQTIRDNPAGVGAVTGRATFDSFLCSILEACQIFEHSKHSKTRVGKVILV</sequence>
<feature type="domain" description="Aspartate dehydrogenase" evidence="3">
    <location>
        <begin position="175"/>
        <end position="260"/>
    </location>
</feature>
<dbReference type="AlphaFoldDB" id="A0A7S3LPJ8"/>
<dbReference type="SUPFAM" id="SSF51735">
    <property type="entry name" value="NAD(P)-binding Rossmann-fold domains"/>
    <property type="match status" value="1"/>
</dbReference>
<evidence type="ECO:0000256" key="1">
    <source>
        <dbReference type="ARBA" id="ARBA00008331"/>
    </source>
</evidence>
<dbReference type="GO" id="GO:0050661">
    <property type="term" value="F:NADP binding"/>
    <property type="evidence" value="ECO:0007669"/>
    <property type="project" value="InterPro"/>
</dbReference>
<gene>
    <name evidence="5" type="ORF">ASTO00021_LOCUS7269</name>
</gene>
<feature type="domain" description="Aspartate/homoserine dehydrogenase NAD-binding" evidence="4">
    <location>
        <begin position="8"/>
        <end position="114"/>
    </location>
</feature>
<protein>
    <recommendedName>
        <fullName evidence="2">Aspartate dehydrogenase domain-containing protein</fullName>
    </recommendedName>
</protein>
<dbReference type="SUPFAM" id="SSF55347">
    <property type="entry name" value="Glyceraldehyde-3-phosphate dehydrogenase-like, C-terminal domain"/>
    <property type="match status" value="1"/>
</dbReference>